<sequence>MARQPDPRLREFADAREKEFLEAIEKYGSAAKAAPHLGLHKSNVSRAIQSLERRAAKMGYSPRHDMTHTVPDGFRVKGVSTAYTEDGIAIQWVKTERDGNRAEEIARETIAVLSESVQGMAPLTAAPAYSQPDILAVYPFGDPHVGLYTWAKECGNDFDLEIGRKLTLGAVDRLVASAPPAETAILLLLGDVYHMNDQTNQTPAHRHQLDVDSRFVKVLQVGIETYRHAILRALQKHTRVIVKAIPGNHDPQAIWALAFTLAAYFSSEPRVEVDLGPSKFWYFKFGKVLLGSTHGDTAKHEQLGGIMACDRAEDWGATKHRYWYTGHVHSKGVKELPGVVCESFRTLAAQDAYAAGHGYRAGRDMCCIVHHKDHGEIERHRCDVGMLEAA</sequence>
<dbReference type="RefSeq" id="WP_143026362.1">
    <property type="nucleotide sequence ID" value="NZ_FNKP01000002.1"/>
</dbReference>
<proteinExistence type="predicted"/>
<dbReference type="InterPro" id="IPR029052">
    <property type="entry name" value="Metallo-depent_PP-like"/>
</dbReference>
<gene>
    <name evidence="1" type="ORF">SAMN05443245_5234</name>
</gene>
<protein>
    <submittedName>
        <fullName evidence="1">Uncharacterized protein</fullName>
    </submittedName>
</protein>
<reference evidence="2" key="1">
    <citation type="submission" date="2016-10" db="EMBL/GenBank/DDBJ databases">
        <authorList>
            <person name="Varghese N."/>
            <person name="Submissions S."/>
        </authorList>
    </citation>
    <scope>NUCLEOTIDE SEQUENCE [LARGE SCALE GENOMIC DNA]</scope>
    <source>
        <strain evidence="2">GAS106B</strain>
    </source>
</reference>
<keyword evidence="2" id="KW-1185">Reference proteome</keyword>
<evidence type="ECO:0000313" key="2">
    <source>
        <dbReference type="Proteomes" id="UP000183487"/>
    </source>
</evidence>
<accession>A0A1H1IJL4</accession>
<dbReference type="OrthoDB" id="9067438at2"/>
<dbReference type="AlphaFoldDB" id="A0A1H1IJL4"/>
<dbReference type="Proteomes" id="UP000183487">
    <property type="component" value="Unassembled WGS sequence"/>
</dbReference>
<name>A0A1H1IJL4_9BURK</name>
<organism evidence="1 2">
    <name type="scientific">Paraburkholderia fungorum</name>
    <dbReference type="NCBI Taxonomy" id="134537"/>
    <lineage>
        <taxon>Bacteria</taxon>
        <taxon>Pseudomonadati</taxon>
        <taxon>Pseudomonadota</taxon>
        <taxon>Betaproteobacteria</taxon>
        <taxon>Burkholderiales</taxon>
        <taxon>Burkholderiaceae</taxon>
        <taxon>Paraburkholderia</taxon>
    </lineage>
</organism>
<dbReference type="EMBL" id="FNKP01000002">
    <property type="protein sequence ID" value="SDR37516.1"/>
    <property type="molecule type" value="Genomic_DNA"/>
</dbReference>
<dbReference type="SUPFAM" id="SSF56300">
    <property type="entry name" value="Metallo-dependent phosphatases"/>
    <property type="match status" value="1"/>
</dbReference>
<evidence type="ECO:0000313" key="1">
    <source>
        <dbReference type="EMBL" id="SDR37516.1"/>
    </source>
</evidence>